<accession>A0A165HKT9</accession>
<feature type="chain" id="PRO_5007858720" description="Tyrosine-protein kinase ephrin type A/B receptor-like domain-containing protein" evidence="1">
    <location>
        <begin position="19"/>
        <end position="161"/>
    </location>
</feature>
<gene>
    <name evidence="2" type="ORF">CALCODRAFT_516053</name>
</gene>
<dbReference type="Proteomes" id="UP000076842">
    <property type="component" value="Unassembled WGS sequence"/>
</dbReference>
<evidence type="ECO:0000313" key="2">
    <source>
        <dbReference type="EMBL" id="KZT59421.1"/>
    </source>
</evidence>
<name>A0A165HKT9_9BASI</name>
<feature type="signal peptide" evidence="1">
    <location>
        <begin position="1"/>
        <end position="18"/>
    </location>
</feature>
<sequence>MFLLTLLLLSLAFIGVLGESCTSNADCTRGDGDCVGYGAGDEGACIYLDCYAGYFEAGAYSCGVCPAGTTSDPNGGDPSYPSDARCYQPCADGTKCYTPQSGTASCSGTPSTCVQKCATSGYVVYEGDGPFAYCGAPPVSPSKRAIARKRLADKWHGGRPW</sequence>
<evidence type="ECO:0000256" key="1">
    <source>
        <dbReference type="SAM" id="SignalP"/>
    </source>
</evidence>
<evidence type="ECO:0000313" key="3">
    <source>
        <dbReference type="Proteomes" id="UP000076842"/>
    </source>
</evidence>
<protein>
    <recommendedName>
        <fullName evidence="4">Tyrosine-protein kinase ephrin type A/B receptor-like domain-containing protein</fullName>
    </recommendedName>
</protein>
<dbReference type="EMBL" id="KV423940">
    <property type="protein sequence ID" value="KZT59421.1"/>
    <property type="molecule type" value="Genomic_DNA"/>
</dbReference>
<keyword evidence="3" id="KW-1185">Reference proteome</keyword>
<keyword evidence="1" id="KW-0732">Signal</keyword>
<dbReference type="AlphaFoldDB" id="A0A165HKT9"/>
<dbReference type="InParanoid" id="A0A165HKT9"/>
<reference evidence="2 3" key="1">
    <citation type="journal article" date="2016" name="Mol. Biol. Evol.">
        <title>Comparative Genomics of Early-Diverging Mushroom-Forming Fungi Provides Insights into the Origins of Lignocellulose Decay Capabilities.</title>
        <authorList>
            <person name="Nagy L.G."/>
            <person name="Riley R."/>
            <person name="Tritt A."/>
            <person name="Adam C."/>
            <person name="Daum C."/>
            <person name="Floudas D."/>
            <person name="Sun H."/>
            <person name="Yadav J.S."/>
            <person name="Pangilinan J."/>
            <person name="Larsson K.H."/>
            <person name="Matsuura K."/>
            <person name="Barry K."/>
            <person name="Labutti K."/>
            <person name="Kuo R."/>
            <person name="Ohm R.A."/>
            <person name="Bhattacharya S.S."/>
            <person name="Shirouzu T."/>
            <person name="Yoshinaga Y."/>
            <person name="Martin F.M."/>
            <person name="Grigoriev I.V."/>
            <person name="Hibbett D.S."/>
        </authorList>
    </citation>
    <scope>NUCLEOTIDE SEQUENCE [LARGE SCALE GENOMIC DNA]</scope>
    <source>
        <strain evidence="2 3">HHB12733</strain>
    </source>
</reference>
<proteinExistence type="predicted"/>
<dbReference type="OrthoDB" id="10373058at2759"/>
<evidence type="ECO:0008006" key="4">
    <source>
        <dbReference type="Google" id="ProtNLM"/>
    </source>
</evidence>
<organism evidence="2 3">
    <name type="scientific">Calocera cornea HHB12733</name>
    <dbReference type="NCBI Taxonomy" id="1353952"/>
    <lineage>
        <taxon>Eukaryota</taxon>
        <taxon>Fungi</taxon>
        <taxon>Dikarya</taxon>
        <taxon>Basidiomycota</taxon>
        <taxon>Agaricomycotina</taxon>
        <taxon>Dacrymycetes</taxon>
        <taxon>Dacrymycetales</taxon>
        <taxon>Dacrymycetaceae</taxon>
        <taxon>Calocera</taxon>
    </lineage>
</organism>